<reference evidence="4 5" key="1">
    <citation type="submission" date="2019-07" db="EMBL/GenBank/DDBJ databases">
        <title>Whole genome shotgun sequence of Microvirga aerophila NBRC 106136.</title>
        <authorList>
            <person name="Hosoyama A."/>
            <person name="Uohara A."/>
            <person name="Ohji S."/>
            <person name="Ichikawa N."/>
        </authorList>
    </citation>
    <scope>NUCLEOTIDE SEQUENCE [LARGE SCALE GENOMIC DNA]</scope>
    <source>
        <strain evidence="4 5">NBRC 106136</strain>
    </source>
</reference>
<name>A0A512BMM9_9HYPH</name>
<organism evidence="4 5">
    <name type="scientific">Microvirga aerophila</name>
    <dbReference type="NCBI Taxonomy" id="670291"/>
    <lineage>
        <taxon>Bacteria</taxon>
        <taxon>Pseudomonadati</taxon>
        <taxon>Pseudomonadota</taxon>
        <taxon>Alphaproteobacteria</taxon>
        <taxon>Hyphomicrobiales</taxon>
        <taxon>Methylobacteriaceae</taxon>
        <taxon>Microvirga</taxon>
    </lineage>
</organism>
<dbReference type="InterPro" id="IPR000182">
    <property type="entry name" value="GNAT_dom"/>
</dbReference>
<dbReference type="Proteomes" id="UP000321085">
    <property type="component" value="Unassembled WGS sequence"/>
</dbReference>
<evidence type="ECO:0000313" key="5">
    <source>
        <dbReference type="Proteomes" id="UP000321085"/>
    </source>
</evidence>
<keyword evidence="5" id="KW-1185">Reference proteome</keyword>
<protein>
    <submittedName>
        <fullName evidence="4">Putative N-acetyltransferase YjaB</fullName>
    </submittedName>
</protein>
<dbReference type="NCBIfam" id="NF007807">
    <property type="entry name" value="PRK10514.1"/>
    <property type="match status" value="1"/>
</dbReference>
<dbReference type="PROSITE" id="PS51186">
    <property type="entry name" value="GNAT"/>
    <property type="match status" value="1"/>
</dbReference>
<evidence type="ECO:0000259" key="3">
    <source>
        <dbReference type="PROSITE" id="PS51186"/>
    </source>
</evidence>
<keyword evidence="1 4" id="KW-0808">Transferase</keyword>
<evidence type="ECO:0000313" key="4">
    <source>
        <dbReference type="EMBL" id="GEO13214.1"/>
    </source>
</evidence>
<sequence length="135" mass="14770">MFTIWLDAVAATHSFLFEDDIAFYAVQVRDHYLSSGPFWIAAGPDDEPRGFMGMTGSKIDALFVHPSEHGKGFGRALVEHAVSLEGDLTVDVNEQNEGACLFYERLGFLRVGPSPLDDSGKPFPILHLARGTDGN</sequence>
<feature type="domain" description="N-acetyltransferase" evidence="3">
    <location>
        <begin position="1"/>
        <end position="130"/>
    </location>
</feature>
<dbReference type="Gene3D" id="3.40.630.30">
    <property type="match status" value="1"/>
</dbReference>
<dbReference type="SUPFAM" id="SSF55729">
    <property type="entry name" value="Acyl-CoA N-acyltransferases (Nat)"/>
    <property type="match status" value="1"/>
</dbReference>
<dbReference type="EMBL" id="BJYU01000008">
    <property type="protein sequence ID" value="GEO13214.1"/>
    <property type="molecule type" value="Genomic_DNA"/>
</dbReference>
<accession>A0A512BMM9</accession>
<dbReference type="Pfam" id="PF13508">
    <property type="entry name" value="Acetyltransf_7"/>
    <property type="match status" value="1"/>
</dbReference>
<dbReference type="PANTHER" id="PTHR43800">
    <property type="entry name" value="PEPTIDYL-LYSINE N-ACETYLTRANSFERASE YJAB"/>
    <property type="match status" value="1"/>
</dbReference>
<dbReference type="GO" id="GO:0016747">
    <property type="term" value="F:acyltransferase activity, transferring groups other than amino-acyl groups"/>
    <property type="evidence" value="ECO:0007669"/>
    <property type="project" value="InterPro"/>
</dbReference>
<dbReference type="CDD" id="cd04301">
    <property type="entry name" value="NAT_SF"/>
    <property type="match status" value="1"/>
</dbReference>
<comment type="caution">
    <text evidence="4">The sequence shown here is derived from an EMBL/GenBank/DDBJ whole genome shotgun (WGS) entry which is preliminary data.</text>
</comment>
<dbReference type="PANTHER" id="PTHR43800:SF1">
    <property type="entry name" value="PEPTIDYL-LYSINE N-ACETYLTRANSFERASE YJAB"/>
    <property type="match status" value="1"/>
</dbReference>
<gene>
    <name evidence="4" type="primary">yjaB</name>
    <name evidence="4" type="ORF">MAE02_09100</name>
</gene>
<evidence type="ECO:0000256" key="1">
    <source>
        <dbReference type="ARBA" id="ARBA00022679"/>
    </source>
</evidence>
<dbReference type="AlphaFoldDB" id="A0A512BMM9"/>
<keyword evidence="2" id="KW-0012">Acyltransferase</keyword>
<evidence type="ECO:0000256" key="2">
    <source>
        <dbReference type="ARBA" id="ARBA00023315"/>
    </source>
</evidence>
<dbReference type="InterPro" id="IPR016181">
    <property type="entry name" value="Acyl_CoA_acyltransferase"/>
</dbReference>
<proteinExistence type="predicted"/>